<dbReference type="Pfam" id="PF00118">
    <property type="entry name" value="Cpn60_TCP1"/>
    <property type="match status" value="1"/>
</dbReference>
<dbReference type="SUPFAM" id="SSF52029">
    <property type="entry name" value="GroEL apical domain-like"/>
    <property type="match status" value="1"/>
</dbReference>
<dbReference type="NCBIfam" id="NF009489">
    <property type="entry name" value="PRK12851.1"/>
    <property type="match status" value="1"/>
</dbReference>
<dbReference type="AlphaFoldDB" id="A0A7U0KSE8"/>
<keyword evidence="4 5" id="KW-0143">Chaperone</keyword>
<dbReference type="NCBIfam" id="NF009487">
    <property type="entry name" value="PRK12849.1"/>
    <property type="match status" value="1"/>
</dbReference>
<dbReference type="InterPro" id="IPR027413">
    <property type="entry name" value="GROEL-like_equatorial_sf"/>
</dbReference>
<evidence type="ECO:0000256" key="5">
    <source>
        <dbReference type="HAMAP-Rule" id="MF_00600"/>
    </source>
</evidence>
<dbReference type="InterPro" id="IPR002423">
    <property type="entry name" value="Cpn60/GroEL/TCP-1"/>
</dbReference>
<dbReference type="HAMAP" id="MF_00600">
    <property type="entry name" value="CH60"/>
    <property type="match status" value="1"/>
</dbReference>
<proteinExistence type="inferred from homology"/>
<dbReference type="EMBL" id="MT859097">
    <property type="protein sequence ID" value="QQW50512.1"/>
    <property type="molecule type" value="Genomic_DNA"/>
</dbReference>
<feature type="binding site" evidence="5">
    <location>
        <position position="497"/>
    </location>
    <ligand>
        <name>ATP</name>
        <dbReference type="ChEBI" id="CHEBI:30616"/>
    </ligand>
</feature>
<comment type="caution">
    <text evidence="5">Lacks conserved residue(s) required for the propagation of feature annotation.</text>
</comment>
<dbReference type="GO" id="GO:0005524">
    <property type="term" value="F:ATP binding"/>
    <property type="evidence" value="ECO:0007669"/>
    <property type="project" value="UniProtKB-UniRule"/>
</dbReference>
<dbReference type="InterPro" id="IPR027410">
    <property type="entry name" value="TCP-1-like_intermed_sf"/>
</dbReference>
<comment type="subunit">
    <text evidence="5">Forms a cylinder of 14 subunits composed of two heptameric rings stacked back-to-back. Interacts with the co-chaperonin GroES.</text>
</comment>
<dbReference type="Gene3D" id="3.50.7.10">
    <property type="entry name" value="GroEL"/>
    <property type="match status" value="1"/>
</dbReference>
<dbReference type="Gene3D" id="3.30.260.10">
    <property type="entry name" value="TCP-1-like chaperonin intermediate domain"/>
    <property type="match status" value="1"/>
</dbReference>
<evidence type="ECO:0000256" key="3">
    <source>
        <dbReference type="ARBA" id="ARBA00022840"/>
    </source>
</evidence>
<feature type="binding site" evidence="5">
    <location>
        <begin position="86"/>
        <end position="90"/>
    </location>
    <ligand>
        <name>ATP</name>
        <dbReference type="ChEBI" id="CHEBI:30616"/>
    </ligand>
</feature>
<comment type="function">
    <text evidence="5">Together with its co-chaperonin GroES, plays an essential role in assisting protein folding. The GroEL-GroES system forms a nano-cage that allows encapsulation of the non-native substrate proteins and provides a physical environment optimized to promote and accelerate protein folding.</text>
</comment>
<keyword evidence="3 5" id="KW-0067">ATP-binding</keyword>
<dbReference type="RefSeq" id="YP_010152851.1">
    <property type="nucleotide sequence ID" value="NC_057170.1"/>
</dbReference>
<evidence type="ECO:0000256" key="1">
    <source>
        <dbReference type="ARBA" id="ARBA00006607"/>
    </source>
</evidence>
<dbReference type="CDD" id="cd03344">
    <property type="entry name" value="GroEL"/>
    <property type="match status" value="1"/>
</dbReference>
<sequence>MSKKLIYSDEARRALERGMKILVEAVGLTLGPKGRNVVIDTINGRPQIINDGVTIAKSIELTDSIENTGVALIRQAAAKTNDVAGDGTTTATVLAYEVVSNGMRLVSTGLNPISLKSGIDNITNYLVNKINEVAIAIQDSKRISQVAEISSGNDPIMGNLVATAFEKVGKDGIISVEEGNFNEPELEITEGMRFDRGFISPYFVTDVDKIETVYEDAYVLITDKVINLVQQELLPILEKIKPTNRPLVIIAENIESEALATLVLNKLRGILNVVAIRAPGFGDKRKNMLEDIAILTNGKVITEDAGLSLETAELEMLGQVKKIVVNQETTTIVTQGTEASVKKRCEQLRRQYQAADSTYEKQKLQERIAKLAGGVAIIKVGAATETELKDKTLRLEDAINATRAAIQEGIVPGGGTTYVHLAQNLETAIKSLLDKNEQPGGELVQKSLSAPLRRIAANAGQNAALILHKLNQIDDFSYGYDAQNLRFIDMYEAGIIDPAKVTRSALQNATSIAGMILTTECIIADLVEK</sequence>
<evidence type="ECO:0000313" key="7">
    <source>
        <dbReference type="EMBL" id="QQW50512.1"/>
    </source>
</evidence>
<evidence type="ECO:0000256" key="2">
    <source>
        <dbReference type="ARBA" id="ARBA00022741"/>
    </source>
</evidence>
<keyword evidence="5" id="KW-0413">Isomerase</keyword>
<geneLocation type="plastid" evidence="7"/>
<organism evidence="7">
    <name type="scientific">Olisthodiscus luteus</name>
    <name type="common">Marine phytoflagellate</name>
    <dbReference type="NCBI Taxonomy" id="83000"/>
    <lineage>
        <taxon>Eukaryota</taxon>
        <taxon>Sar</taxon>
        <taxon>Stramenopiles</taxon>
        <taxon>Ochrophyta</taxon>
        <taxon>Olisthodiscophyceae</taxon>
        <taxon>Olisthodiscaceae</taxon>
        <taxon>Olisthodiscus</taxon>
    </lineage>
</organism>
<evidence type="ECO:0000256" key="6">
    <source>
        <dbReference type="RuleBase" id="RU000418"/>
    </source>
</evidence>
<gene>
    <name evidence="5 7" type="primary">groEL</name>
    <name evidence="5" type="synonym">groL</name>
</gene>
<name>A0A7U0KSE8_OLILU</name>
<accession>A0A7U0KSE8</accession>
<dbReference type="GO" id="GO:0140662">
    <property type="term" value="F:ATP-dependent protein folding chaperone"/>
    <property type="evidence" value="ECO:0007669"/>
    <property type="project" value="InterPro"/>
</dbReference>
<dbReference type="PRINTS" id="PR00298">
    <property type="entry name" value="CHAPERONIN60"/>
</dbReference>
<dbReference type="NCBIfam" id="NF000592">
    <property type="entry name" value="PRK00013.1"/>
    <property type="match status" value="1"/>
</dbReference>
<reference evidence="7" key="1">
    <citation type="journal article" date="2021" name="J. Phycol.">
        <title>Olisthodiscus represents a new class of Ochrophyta.</title>
        <authorList>
            <person name="Barcyte D."/>
            <person name="Eikrem W."/>
            <person name="Engesmo A."/>
            <person name="Seoane S."/>
            <person name="Wohlmann J."/>
            <person name="Horak A."/>
            <person name="Yurchenko T."/>
            <person name="Elias M."/>
        </authorList>
    </citation>
    <scope>NUCLEOTIDE SEQUENCE</scope>
    <source>
        <strain evidence="7">K-0444</strain>
    </source>
</reference>
<evidence type="ECO:0000256" key="4">
    <source>
        <dbReference type="ARBA" id="ARBA00023186"/>
    </source>
</evidence>
<dbReference type="GO" id="GO:0051082">
    <property type="term" value="F:unfolded protein binding"/>
    <property type="evidence" value="ECO:0007669"/>
    <property type="project" value="UniProtKB-UniRule"/>
</dbReference>
<dbReference type="GO" id="GO:0016853">
    <property type="term" value="F:isomerase activity"/>
    <property type="evidence" value="ECO:0007669"/>
    <property type="project" value="UniProtKB-KW"/>
</dbReference>
<comment type="similarity">
    <text evidence="1 5 6">Belongs to the chaperonin (HSP60) family.</text>
</comment>
<dbReference type="GO" id="GO:0042026">
    <property type="term" value="P:protein refolding"/>
    <property type="evidence" value="ECO:0007669"/>
    <property type="project" value="UniProtKB-UniRule"/>
</dbReference>
<feature type="binding site" evidence="5">
    <location>
        <begin position="29"/>
        <end position="32"/>
    </location>
    <ligand>
        <name>ATP</name>
        <dbReference type="ChEBI" id="CHEBI:30616"/>
    </ligand>
</feature>
<dbReference type="Gene3D" id="1.10.560.10">
    <property type="entry name" value="GroEL-like equatorial domain"/>
    <property type="match status" value="1"/>
</dbReference>
<feature type="binding site" evidence="5">
    <location>
        <position position="414"/>
    </location>
    <ligand>
        <name>ATP</name>
        <dbReference type="ChEBI" id="CHEBI:30616"/>
    </ligand>
</feature>
<dbReference type="InterPro" id="IPR018370">
    <property type="entry name" value="Chaperonin_Cpn60_CS"/>
</dbReference>
<dbReference type="NCBIfam" id="NF009488">
    <property type="entry name" value="PRK12850.1"/>
    <property type="match status" value="1"/>
</dbReference>
<dbReference type="GeneID" id="67154459"/>
<dbReference type="PROSITE" id="PS00296">
    <property type="entry name" value="CHAPERONINS_CPN60"/>
    <property type="match status" value="1"/>
</dbReference>
<dbReference type="NCBIfam" id="TIGR02348">
    <property type="entry name" value="GroEL"/>
    <property type="match status" value="1"/>
</dbReference>
<dbReference type="SUPFAM" id="SSF48592">
    <property type="entry name" value="GroEL equatorial domain-like"/>
    <property type="match status" value="2"/>
</dbReference>
<dbReference type="EC" id="5.6.1.7" evidence="5"/>
<protein>
    <recommendedName>
        <fullName evidence="5">Chaperonin GroEL</fullName>
        <ecNumber evidence="5">5.6.1.7</ecNumber>
    </recommendedName>
    <alternativeName>
        <fullName evidence="5">60 kDa chaperonin</fullName>
    </alternativeName>
    <alternativeName>
        <fullName evidence="5">Chaperonin-60</fullName>
        <shortName evidence="5">Cpn60</shortName>
    </alternativeName>
</protein>
<keyword evidence="7" id="KW-0934">Plastid</keyword>
<keyword evidence="2 5" id="KW-0547">Nucleotide-binding</keyword>
<dbReference type="FunFam" id="3.50.7.10:FF:000001">
    <property type="entry name" value="60 kDa chaperonin"/>
    <property type="match status" value="1"/>
</dbReference>
<dbReference type="InterPro" id="IPR001844">
    <property type="entry name" value="Cpn60/GroEL"/>
</dbReference>
<dbReference type="InterPro" id="IPR027409">
    <property type="entry name" value="GroEL-like_apical_dom_sf"/>
</dbReference>
<dbReference type="PANTHER" id="PTHR45633">
    <property type="entry name" value="60 KDA HEAT SHOCK PROTEIN, MITOCHONDRIAL"/>
    <property type="match status" value="1"/>
</dbReference>